<evidence type="ECO:0000256" key="6">
    <source>
        <dbReference type="ARBA" id="ARBA00023136"/>
    </source>
</evidence>
<keyword evidence="10" id="KW-1185">Reference proteome</keyword>
<dbReference type="InterPro" id="IPR000644">
    <property type="entry name" value="CBS_dom"/>
</dbReference>
<protein>
    <submittedName>
        <fullName evidence="9">Hemolysin, contains CBS domains</fullName>
    </submittedName>
</protein>
<gene>
    <name evidence="9" type="ORF">SAMN05443144_101193</name>
</gene>
<dbReference type="SUPFAM" id="SSF54631">
    <property type="entry name" value="CBS-domain pair"/>
    <property type="match status" value="1"/>
</dbReference>
<proteinExistence type="predicted"/>
<dbReference type="InterPro" id="IPR044751">
    <property type="entry name" value="Ion_transp-like_CBS"/>
</dbReference>
<feature type="domain" description="CBS" evidence="7">
    <location>
        <begin position="286"/>
        <end position="329"/>
    </location>
</feature>
<dbReference type="Gene3D" id="3.10.580.10">
    <property type="entry name" value="CBS-domain"/>
    <property type="match status" value="1"/>
</dbReference>
<evidence type="ECO:0000256" key="2">
    <source>
        <dbReference type="ARBA" id="ARBA00022475"/>
    </source>
</evidence>
<evidence type="ECO:0000256" key="3">
    <source>
        <dbReference type="ARBA" id="ARBA00022692"/>
    </source>
</evidence>
<evidence type="ECO:0000259" key="8">
    <source>
        <dbReference type="Pfam" id="PF01595"/>
    </source>
</evidence>
<dbReference type="PANTHER" id="PTHR43099">
    <property type="entry name" value="UPF0053 PROTEIN YRKA"/>
    <property type="match status" value="1"/>
</dbReference>
<accession>A0A1M4T2U4</accession>
<dbReference type="STRING" id="1194090.SAMN05443144_101193"/>
<dbReference type="InterPro" id="IPR002550">
    <property type="entry name" value="CNNM"/>
</dbReference>
<dbReference type="AlphaFoldDB" id="A0A1M4T2U4"/>
<keyword evidence="5" id="KW-1133">Transmembrane helix</keyword>
<dbReference type="InterPro" id="IPR046342">
    <property type="entry name" value="CBS_dom_sf"/>
</dbReference>
<feature type="domain" description="CNNM transmembrane" evidence="8">
    <location>
        <begin position="6"/>
        <end position="163"/>
    </location>
</feature>
<keyword evidence="6" id="KW-0472">Membrane</keyword>
<dbReference type="Proteomes" id="UP000184041">
    <property type="component" value="Unassembled WGS sequence"/>
</dbReference>
<dbReference type="Pfam" id="PF01595">
    <property type="entry name" value="CNNM"/>
    <property type="match status" value="1"/>
</dbReference>
<evidence type="ECO:0000313" key="9">
    <source>
        <dbReference type="EMBL" id="SHE38750.1"/>
    </source>
</evidence>
<evidence type="ECO:0000259" key="7">
    <source>
        <dbReference type="Pfam" id="PF00571"/>
    </source>
</evidence>
<dbReference type="EMBL" id="FQUS01000001">
    <property type="protein sequence ID" value="SHE38750.1"/>
    <property type="molecule type" value="Genomic_DNA"/>
</dbReference>
<keyword evidence="3" id="KW-0812">Transmembrane</keyword>
<sequence length="342" mass="38441">MYSKSLLINAFYVAAEFALTRLRQYDREELEDHAGLKRAWEMTETLEIYLTSCQIGITTTSILLGVIAEPAVTELIGLLFTADTIGSISSHTVSIILSITLINLVHTIWGEQAPTYLGVERAKTVAKYAAFPLYWWTYAIYPILLFGDRITKATLRLFGIEIGRSWLNEQSTSGSGDIHSQMVDLLKTKGVSGDRREEVLNALDIDNIPVKEIMIPRQEIISLSTENTIRENIDVIIRHMHARYPLVGTTLDDVKGILYTPQITANMEPLLRGEKELDDFDWPRMIVPQDLPVSKLIDQFQVEHQELALIKDDGRITGLVTLTDALETIIGSAEDPLDLLND</sequence>
<evidence type="ECO:0000313" key="10">
    <source>
        <dbReference type="Proteomes" id="UP000184041"/>
    </source>
</evidence>
<dbReference type="CDD" id="cd04590">
    <property type="entry name" value="CBS_pair_CorC_HlyC_assoc"/>
    <property type="match status" value="1"/>
</dbReference>
<dbReference type="OrthoDB" id="9798188at2"/>
<dbReference type="GO" id="GO:0005886">
    <property type="term" value="C:plasma membrane"/>
    <property type="evidence" value="ECO:0007669"/>
    <property type="project" value="UniProtKB-SubCell"/>
</dbReference>
<evidence type="ECO:0000256" key="1">
    <source>
        <dbReference type="ARBA" id="ARBA00004651"/>
    </source>
</evidence>
<dbReference type="RefSeq" id="WP_139240131.1">
    <property type="nucleotide sequence ID" value="NZ_FQUS01000001.1"/>
</dbReference>
<organism evidence="9 10">
    <name type="scientific">Fodinibius roseus</name>
    <dbReference type="NCBI Taxonomy" id="1194090"/>
    <lineage>
        <taxon>Bacteria</taxon>
        <taxon>Pseudomonadati</taxon>
        <taxon>Balneolota</taxon>
        <taxon>Balneolia</taxon>
        <taxon>Balneolales</taxon>
        <taxon>Balneolaceae</taxon>
        <taxon>Fodinibius</taxon>
    </lineage>
</organism>
<evidence type="ECO:0000256" key="4">
    <source>
        <dbReference type="ARBA" id="ARBA00022737"/>
    </source>
</evidence>
<keyword evidence="4" id="KW-0677">Repeat</keyword>
<name>A0A1M4T2U4_9BACT</name>
<evidence type="ECO:0000256" key="5">
    <source>
        <dbReference type="ARBA" id="ARBA00022989"/>
    </source>
</evidence>
<dbReference type="InterPro" id="IPR051676">
    <property type="entry name" value="UPF0053_domain"/>
</dbReference>
<reference evidence="9 10" key="1">
    <citation type="submission" date="2016-11" db="EMBL/GenBank/DDBJ databases">
        <authorList>
            <person name="Jaros S."/>
            <person name="Januszkiewicz K."/>
            <person name="Wedrychowicz H."/>
        </authorList>
    </citation>
    <scope>NUCLEOTIDE SEQUENCE [LARGE SCALE GENOMIC DNA]</scope>
    <source>
        <strain evidence="9 10">DSM 21986</strain>
    </source>
</reference>
<dbReference type="Pfam" id="PF00571">
    <property type="entry name" value="CBS"/>
    <property type="match status" value="1"/>
</dbReference>
<keyword evidence="2" id="KW-1003">Cell membrane</keyword>
<dbReference type="PANTHER" id="PTHR43099:SF5">
    <property type="entry name" value="HLYC_CORC FAMILY TRANSPORTER"/>
    <property type="match status" value="1"/>
</dbReference>
<comment type="subcellular location">
    <subcellularLocation>
        <location evidence="1">Cell membrane</location>
        <topology evidence="1">Multi-pass membrane protein</topology>
    </subcellularLocation>
</comment>